<dbReference type="OrthoDB" id="9815799at2"/>
<proteinExistence type="predicted"/>
<evidence type="ECO:0000313" key="7">
    <source>
        <dbReference type="Proteomes" id="UP000321805"/>
    </source>
</evidence>
<protein>
    <submittedName>
        <fullName evidence="6">AraC family transcriptional regulator</fullName>
    </submittedName>
</protein>
<dbReference type="InterPro" id="IPR050204">
    <property type="entry name" value="AraC_XylS_family_regulators"/>
</dbReference>
<evidence type="ECO:0000256" key="1">
    <source>
        <dbReference type="ARBA" id="ARBA00023015"/>
    </source>
</evidence>
<dbReference type="InterPro" id="IPR018060">
    <property type="entry name" value="HTH_AraC"/>
</dbReference>
<evidence type="ECO:0000259" key="5">
    <source>
        <dbReference type="PROSITE" id="PS01124"/>
    </source>
</evidence>
<feature type="domain" description="HTH araC/xylS-type" evidence="5">
    <location>
        <begin position="137"/>
        <end position="243"/>
    </location>
</feature>
<dbReference type="Pfam" id="PF20240">
    <property type="entry name" value="DUF6597"/>
    <property type="match status" value="1"/>
</dbReference>
<gene>
    <name evidence="6" type="ORF">FSW04_05785</name>
</gene>
<dbReference type="SMART" id="SM00342">
    <property type="entry name" value="HTH_ARAC"/>
    <property type="match status" value="1"/>
</dbReference>
<evidence type="ECO:0000256" key="4">
    <source>
        <dbReference type="SAM" id="MobiDB-lite"/>
    </source>
</evidence>
<dbReference type="Pfam" id="PF12833">
    <property type="entry name" value="HTH_18"/>
    <property type="match status" value="1"/>
</dbReference>
<dbReference type="EMBL" id="CP042430">
    <property type="protein sequence ID" value="QEC47147.1"/>
    <property type="molecule type" value="Genomic_DNA"/>
</dbReference>
<dbReference type="InterPro" id="IPR046532">
    <property type="entry name" value="DUF6597"/>
</dbReference>
<accession>A0A5B8U2A8</accession>
<dbReference type="RefSeq" id="WP_146917223.1">
    <property type="nucleotide sequence ID" value="NZ_CP042430.1"/>
</dbReference>
<feature type="region of interest" description="Disordered" evidence="4">
    <location>
        <begin position="245"/>
        <end position="267"/>
    </location>
</feature>
<dbReference type="Proteomes" id="UP000321805">
    <property type="component" value="Chromosome"/>
</dbReference>
<dbReference type="KEGG" id="bsol:FSW04_05785"/>
<dbReference type="GO" id="GO:0043565">
    <property type="term" value="F:sequence-specific DNA binding"/>
    <property type="evidence" value="ECO:0007669"/>
    <property type="project" value="InterPro"/>
</dbReference>
<evidence type="ECO:0000256" key="3">
    <source>
        <dbReference type="ARBA" id="ARBA00023163"/>
    </source>
</evidence>
<dbReference type="GO" id="GO:0003700">
    <property type="term" value="F:DNA-binding transcription factor activity"/>
    <property type="evidence" value="ECO:0007669"/>
    <property type="project" value="InterPro"/>
</dbReference>
<dbReference type="AlphaFoldDB" id="A0A5B8U2A8"/>
<name>A0A5B8U2A8_9ACTN</name>
<keyword evidence="1" id="KW-0805">Transcription regulation</keyword>
<sequence>MSGYREHAPPRGTDAQIACLWTADGAGARVLPDACVDVVFSGGRLVVAGPATRQVLVGATPGQDRCGVRFRVGWAGRGLGVPAAALRDEAAVDLRELWGAEGRRLEDRVLAAPGAAAAVQVLAAGLAERLPAAREGDAEVRAVARALGRPAPAAGGEAAVAALARGVGLSERQLLRRMLRAVGYGPATLARVQRFQRFLALAAGAPGTTLARLAADAGYADQAHLARECRRLSGLAPAALLATGAGPAGERSEPFKPAALAPGTLAA</sequence>
<evidence type="ECO:0000313" key="6">
    <source>
        <dbReference type="EMBL" id="QEC47147.1"/>
    </source>
</evidence>
<dbReference type="Gene3D" id="1.10.10.60">
    <property type="entry name" value="Homeodomain-like"/>
    <property type="match status" value="1"/>
</dbReference>
<keyword evidence="3" id="KW-0804">Transcription</keyword>
<evidence type="ECO:0000256" key="2">
    <source>
        <dbReference type="ARBA" id="ARBA00023125"/>
    </source>
</evidence>
<keyword evidence="2" id="KW-0238">DNA-binding</keyword>
<dbReference type="PROSITE" id="PS01124">
    <property type="entry name" value="HTH_ARAC_FAMILY_2"/>
    <property type="match status" value="1"/>
</dbReference>
<dbReference type="PANTHER" id="PTHR46796:SF15">
    <property type="entry name" value="BLL1074 PROTEIN"/>
    <property type="match status" value="1"/>
</dbReference>
<organism evidence="6 7">
    <name type="scientific">Baekduia soli</name>
    <dbReference type="NCBI Taxonomy" id="496014"/>
    <lineage>
        <taxon>Bacteria</taxon>
        <taxon>Bacillati</taxon>
        <taxon>Actinomycetota</taxon>
        <taxon>Thermoleophilia</taxon>
        <taxon>Solirubrobacterales</taxon>
        <taxon>Baekduiaceae</taxon>
        <taxon>Baekduia</taxon>
    </lineage>
</organism>
<dbReference type="PANTHER" id="PTHR46796">
    <property type="entry name" value="HTH-TYPE TRANSCRIPTIONAL ACTIVATOR RHAS-RELATED"/>
    <property type="match status" value="1"/>
</dbReference>
<reference evidence="6 7" key="1">
    <citation type="journal article" date="2018" name="J. Microbiol.">
        <title>Baekduia soli gen. nov., sp. nov., a novel bacterium isolated from the soil of Baekdu Mountain and proposal of a novel family name, Baekduiaceae fam. nov.</title>
        <authorList>
            <person name="An D.S."/>
            <person name="Siddiqi M.Z."/>
            <person name="Kim K.H."/>
            <person name="Yu H.S."/>
            <person name="Im W.T."/>
        </authorList>
    </citation>
    <scope>NUCLEOTIDE SEQUENCE [LARGE SCALE GENOMIC DNA]</scope>
    <source>
        <strain evidence="6 7">BR7-21</strain>
    </source>
</reference>
<keyword evidence="7" id="KW-1185">Reference proteome</keyword>